<dbReference type="EMBL" id="MT795152">
    <property type="protein sequence ID" value="QTH19309.1"/>
    <property type="molecule type" value="Genomic_DNA"/>
</dbReference>
<evidence type="ECO:0000313" key="10">
    <source>
        <dbReference type="EMBL" id="QTH19309.1"/>
    </source>
</evidence>
<dbReference type="Pfam" id="PF02687">
    <property type="entry name" value="FtsX"/>
    <property type="match status" value="1"/>
</dbReference>
<keyword evidence="5 7" id="KW-0472">Membrane</keyword>
<dbReference type="Pfam" id="PF12704">
    <property type="entry name" value="MacB_PCD"/>
    <property type="match status" value="1"/>
</dbReference>
<proteinExistence type="inferred from homology"/>
<feature type="transmembrane region" description="Helical" evidence="7">
    <location>
        <begin position="277"/>
        <end position="305"/>
    </location>
</feature>
<dbReference type="InterPro" id="IPR050250">
    <property type="entry name" value="Macrolide_Exporter_MacB"/>
</dbReference>
<feature type="domain" description="ABC3 transporter permease C-terminal" evidence="8">
    <location>
        <begin position="285"/>
        <end position="397"/>
    </location>
</feature>
<evidence type="ECO:0000259" key="9">
    <source>
        <dbReference type="Pfam" id="PF12704"/>
    </source>
</evidence>
<evidence type="ECO:0000256" key="3">
    <source>
        <dbReference type="ARBA" id="ARBA00022692"/>
    </source>
</evidence>
<feature type="transmembrane region" description="Helical" evidence="7">
    <location>
        <begin position="326"/>
        <end position="355"/>
    </location>
</feature>
<dbReference type="PANTHER" id="PTHR30572:SF4">
    <property type="entry name" value="ABC TRANSPORTER PERMEASE YTRF"/>
    <property type="match status" value="1"/>
</dbReference>
<evidence type="ECO:0000256" key="1">
    <source>
        <dbReference type="ARBA" id="ARBA00004651"/>
    </source>
</evidence>
<dbReference type="AlphaFoldDB" id="A0A8A5XA77"/>
<dbReference type="GO" id="GO:0005886">
    <property type="term" value="C:plasma membrane"/>
    <property type="evidence" value="ECO:0007669"/>
    <property type="project" value="UniProtKB-SubCell"/>
</dbReference>
<evidence type="ECO:0000256" key="6">
    <source>
        <dbReference type="ARBA" id="ARBA00038076"/>
    </source>
</evidence>
<evidence type="ECO:0000256" key="5">
    <source>
        <dbReference type="ARBA" id="ARBA00023136"/>
    </source>
</evidence>
<feature type="domain" description="MacB-like periplasmic core" evidence="9">
    <location>
        <begin position="21"/>
        <end position="239"/>
    </location>
</feature>
<dbReference type="RefSeq" id="WP_173781780.1">
    <property type="nucleotide sequence ID" value="NZ_JABTXX010000040.1"/>
</dbReference>
<comment type="subcellular location">
    <subcellularLocation>
        <location evidence="1">Cell membrane</location>
        <topology evidence="1">Multi-pass membrane protein</topology>
    </subcellularLocation>
</comment>
<accession>A0A8A5XA77</accession>
<feature type="transmembrane region" description="Helical" evidence="7">
    <location>
        <begin position="21"/>
        <end position="42"/>
    </location>
</feature>
<keyword evidence="3 7" id="KW-0812">Transmembrane</keyword>
<name>A0A8A5XA77_9BACI</name>
<dbReference type="GO" id="GO:0022857">
    <property type="term" value="F:transmembrane transporter activity"/>
    <property type="evidence" value="ECO:0007669"/>
    <property type="project" value="TreeGrafter"/>
</dbReference>
<dbReference type="InterPro" id="IPR025857">
    <property type="entry name" value="MacB_PCD"/>
</dbReference>
<dbReference type="InterPro" id="IPR003838">
    <property type="entry name" value="ABC3_permease_C"/>
</dbReference>
<keyword evidence="2" id="KW-1003">Cell membrane</keyword>
<evidence type="ECO:0000256" key="7">
    <source>
        <dbReference type="SAM" id="Phobius"/>
    </source>
</evidence>
<comment type="similarity">
    <text evidence="6">Belongs to the ABC-4 integral membrane protein family.</text>
</comment>
<evidence type="ECO:0000256" key="2">
    <source>
        <dbReference type="ARBA" id="ARBA00022475"/>
    </source>
</evidence>
<feature type="transmembrane region" description="Helical" evidence="7">
    <location>
        <begin position="367"/>
        <end position="387"/>
    </location>
</feature>
<organism evidence="10">
    <name type="scientific">Bacillus toyonensis</name>
    <dbReference type="NCBI Taxonomy" id="155322"/>
    <lineage>
        <taxon>Bacteria</taxon>
        <taxon>Bacillati</taxon>
        <taxon>Bacillota</taxon>
        <taxon>Bacilli</taxon>
        <taxon>Bacillales</taxon>
        <taxon>Bacillaceae</taxon>
        <taxon>Bacillus</taxon>
        <taxon>Bacillus cereus group</taxon>
    </lineage>
</organism>
<sequence length="404" mass="43828">MSLLDSIKIALSSILAHKLRSALTMLGIIIGVGSIITVVAIGKGGEAMLKSQFTASGNNTIPITYKEDINELLTTGSMNDKKPSVSEEDLFELKKIKEIKNVIVQNSSTETLIGDDKKVVTNINGITKEYFNMTKMKIEKGRSLNEDDLMQGNNVIMVNQTLVKELFPNEHESVIGKIIEIKGQPLQIIGLFSSGDEELGFGMSEILIPLSIWPILYGDDNSQQSITIQAIGVDQLQTAGKKGVKLLNDRQSEEFKGKYEIVNLEEIQKGISKVTNIMTMIIAGIASISLVVGGIGVMNIMLVSVTERTREIGVRKALGATRGKILLQFLIEAIMLTLLGGLIGIGLGYCGAYIVSTFAKWPPLVSWEVVVGGVLFSMSLGIIFGLIPANKAAKLDPIEALRYE</sequence>
<protein>
    <submittedName>
        <fullName evidence="10">ABC transporter permease</fullName>
    </submittedName>
</protein>
<keyword evidence="4 7" id="KW-1133">Transmembrane helix</keyword>
<dbReference type="PANTHER" id="PTHR30572">
    <property type="entry name" value="MEMBRANE COMPONENT OF TRANSPORTER-RELATED"/>
    <property type="match status" value="1"/>
</dbReference>
<evidence type="ECO:0000256" key="4">
    <source>
        <dbReference type="ARBA" id="ARBA00022989"/>
    </source>
</evidence>
<evidence type="ECO:0000259" key="8">
    <source>
        <dbReference type="Pfam" id="PF02687"/>
    </source>
</evidence>
<reference evidence="10" key="1">
    <citation type="journal article" date="2021" name="Appl. Environ. Microbiol.">
        <title>Toyoncin-a novel leaderless bacteriocin produced by Bacillus toyonensis XIN-YC13 that specifically targets B. cereus and Listeria monocytogenes.</title>
        <authorList>
            <person name="Xin B."/>
        </authorList>
    </citation>
    <scope>NUCLEOTIDE SEQUENCE</scope>
    <source>
        <strain evidence="10">XIN-YC13</strain>
    </source>
</reference>